<gene>
    <name evidence="3" type="ORF">H9Y04_35750</name>
</gene>
<keyword evidence="2" id="KW-0732">Signal</keyword>
<feature type="signal peptide" evidence="2">
    <location>
        <begin position="1"/>
        <end position="25"/>
    </location>
</feature>
<accession>A0ABR7SSM6</accession>
<dbReference type="EMBL" id="JACTVJ010000022">
    <property type="protein sequence ID" value="MBC9717899.1"/>
    <property type="molecule type" value="Genomic_DNA"/>
</dbReference>
<reference evidence="3 4" key="1">
    <citation type="submission" date="2020-08" db="EMBL/GenBank/DDBJ databases">
        <title>Genemic of Streptomyces polyaspartic.</title>
        <authorList>
            <person name="Liu W."/>
        </authorList>
    </citation>
    <scope>NUCLEOTIDE SEQUENCE [LARGE SCALE GENOMIC DNA]</scope>
    <source>
        <strain evidence="3 4">TRM66268-LWL</strain>
    </source>
</reference>
<evidence type="ECO:0000256" key="2">
    <source>
        <dbReference type="SAM" id="SignalP"/>
    </source>
</evidence>
<sequence>MNWVYGQRVLVAVVGVAALTLVACADPGGERAAGQGRAKASQSATGAEKGGERTSPPRIPSAKALPGWAHSLGFASDGSGFALLADCPDGNGEGCKQSVAVLDKGARAWRLAKTSPLPDTAPDWGVSADLVVLGSGRALIREGKTLIDRTWYTADGGRTWTKGTTALKGTVAEVPEDGRLVSACLAMDEEGNNCGRARLAVIMPHLGEYYALAHQPPLAGVVVPVGEAGGALYVEGESRDTGRPTLAVSTDDGITWRESPVPQPATEYSFGFSVVSGGKRTLALQIGQLPEGEAVKNGLVTIHELQADGTWKRVWAYRPGVKPNSMLGALIADDSTLTVYSESGVWVSDTGGRTFREAEAGEEPSGSVRRTPLGWLWSDGYGNGSYRISRDGLHWHSFTLAD</sequence>
<evidence type="ECO:0000313" key="3">
    <source>
        <dbReference type="EMBL" id="MBC9717899.1"/>
    </source>
</evidence>
<feature type="chain" id="PRO_5047445346" evidence="2">
    <location>
        <begin position="26"/>
        <end position="402"/>
    </location>
</feature>
<dbReference type="SUPFAM" id="SSF110296">
    <property type="entry name" value="Oligoxyloglucan reducing end-specific cellobiohydrolase"/>
    <property type="match status" value="1"/>
</dbReference>
<proteinExistence type="predicted"/>
<keyword evidence="4" id="KW-1185">Reference proteome</keyword>
<dbReference type="InterPro" id="IPR015943">
    <property type="entry name" value="WD40/YVTN_repeat-like_dom_sf"/>
</dbReference>
<dbReference type="RefSeq" id="WP_187818343.1">
    <property type="nucleotide sequence ID" value="NZ_JACTVJ010000022.1"/>
</dbReference>
<dbReference type="Proteomes" id="UP000642284">
    <property type="component" value="Unassembled WGS sequence"/>
</dbReference>
<protein>
    <submittedName>
        <fullName evidence="3">Exo-alpha-sialidase</fullName>
    </submittedName>
</protein>
<organism evidence="3 4">
    <name type="scientific">Streptomyces polyasparticus</name>
    <dbReference type="NCBI Taxonomy" id="2767826"/>
    <lineage>
        <taxon>Bacteria</taxon>
        <taxon>Bacillati</taxon>
        <taxon>Actinomycetota</taxon>
        <taxon>Actinomycetes</taxon>
        <taxon>Kitasatosporales</taxon>
        <taxon>Streptomycetaceae</taxon>
        <taxon>Streptomyces</taxon>
    </lineage>
</organism>
<evidence type="ECO:0000313" key="4">
    <source>
        <dbReference type="Proteomes" id="UP000642284"/>
    </source>
</evidence>
<evidence type="ECO:0000256" key="1">
    <source>
        <dbReference type="SAM" id="MobiDB-lite"/>
    </source>
</evidence>
<dbReference type="Gene3D" id="2.130.10.10">
    <property type="entry name" value="YVTN repeat-like/Quinoprotein amine dehydrogenase"/>
    <property type="match status" value="1"/>
</dbReference>
<feature type="region of interest" description="Disordered" evidence="1">
    <location>
        <begin position="30"/>
        <end position="59"/>
    </location>
</feature>
<comment type="caution">
    <text evidence="3">The sequence shown here is derived from an EMBL/GenBank/DDBJ whole genome shotgun (WGS) entry which is preliminary data.</text>
</comment>
<name>A0ABR7SSM6_9ACTN</name>